<dbReference type="InterPro" id="IPR025398">
    <property type="entry name" value="DUF4371"/>
</dbReference>
<proteinExistence type="predicted"/>
<sequence>MVLREIVSAQALVAGSTHSAAELDILRLLNVTGATPGVSEVLGPSAHLPAYKFRPGYNDVLVPGPGAIAAALTAPAGFTLLFVYRQHRKSLGTLLSIHSPGRVTPWFQATSNLRTGQLVLHYRITSDSKLHQNSWALQQQQPVPAQRTARGSCIPASETKRGNGWTYLALVFNASSSTLTLYLDCQMPKPQPIAGNTGAGIPEFHIPQDSLVYFRQEPGFKKKFLPAEQERLHSFVGDIYAPHPSVDPTGIGPGESHPETGAVIRLIRRFLEYVEVDIIWILVGKPEGKRPLGRPRRRWMDNIKMDLRDIGWAGMDWTDLAQDRDQWRALVNTVKKNREILSKIIDCMFFCGNFETPLRGHDEKDDSINPGVFRGLVNFASKLDSGLKHHLETCAVFKGVSKTIQNEILDCLLQTYHEVIRTEIRKATFVAVMADDTTDVSEHTQMVLVLRYVLNGEIFERFGGFFIPENQTADGISKRIFEQLDIILQGNGQKLIAQTFDGGNVMKGKKAGDQAKIKAVYSNAHFILCYAHQLNLIMRNAASITRNARIFFSNILAIPTFFSRSLQRVSILKKHMEVSIPRPSSTRWNFNIRTINRVHENLQPLINCLTEIQSTSNADQTIAEATGILKYLNDDNFKFWLELFHQIMPHVEIIYNQMQSQEICVFKVNEYITNFKTAILELRNSKYCENPSKTLMAEAKEVCDCICVDIMDRYSST</sequence>
<dbReference type="InParanoid" id="A0A2J7RLK1"/>
<feature type="domain" description="DUF4371" evidence="2">
    <location>
        <begin position="341"/>
        <end position="510"/>
    </location>
</feature>
<feature type="transmembrane region" description="Helical" evidence="1">
    <location>
        <begin position="60"/>
        <end position="84"/>
    </location>
</feature>
<dbReference type="InterPro" id="IPR013320">
    <property type="entry name" value="ConA-like_dom_sf"/>
</dbReference>
<evidence type="ECO:0000313" key="4">
    <source>
        <dbReference type="Proteomes" id="UP000235965"/>
    </source>
</evidence>
<dbReference type="EMBL" id="NEVH01002684">
    <property type="protein sequence ID" value="PNF41705.1"/>
    <property type="molecule type" value="Genomic_DNA"/>
</dbReference>
<name>A0A2J7RLK1_9NEOP</name>
<dbReference type="Gene3D" id="2.60.120.200">
    <property type="match status" value="1"/>
</dbReference>
<keyword evidence="1" id="KW-0812">Transmembrane</keyword>
<keyword evidence="1" id="KW-0472">Membrane</keyword>
<accession>A0A2J7RLK1</accession>
<dbReference type="AlphaFoldDB" id="A0A2J7RLK1"/>
<evidence type="ECO:0000259" key="2">
    <source>
        <dbReference type="Pfam" id="PF14291"/>
    </source>
</evidence>
<dbReference type="InterPro" id="IPR012337">
    <property type="entry name" value="RNaseH-like_sf"/>
</dbReference>
<evidence type="ECO:0000313" key="3">
    <source>
        <dbReference type="EMBL" id="PNF41705.1"/>
    </source>
</evidence>
<dbReference type="SUPFAM" id="SSF49899">
    <property type="entry name" value="Concanavalin A-like lectins/glucanases"/>
    <property type="match status" value="1"/>
</dbReference>
<keyword evidence="1" id="KW-1133">Transmembrane helix</keyword>
<dbReference type="Pfam" id="PF14291">
    <property type="entry name" value="DUF4371"/>
    <property type="match status" value="1"/>
</dbReference>
<reference evidence="3 4" key="1">
    <citation type="submission" date="2017-12" db="EMBL/GenBank/DDBJ databases">
        <title>Hemimetabolous genomes reveal molecular basis of termite eusociality.</title>
        <authorList>
            <person name="Harrison M.C."/>
            <person name="Jongepier E."/>
            <person name="Robertson H.M."/>
            <person name="Arning N."/>
            <person name="Bitard-Feildel T."/>
            <person name="Chao H."/>
            <person name="Childers C.P."/>
            <person name="Dinh H."/>
            <person name="Doddapaneni H."/>
            <person name="Dugan S."/>
            <person name="Gowin J."/>
            <person name="Greiner C."/>
            <person name="Han Y."/>
            <person name="Hu H."/>
            <person name="Hughes D.S.T."/>
            <person name="Huylmans A.-K."/>
            <person name="Kemena C."/>
            <person name="Kremer L.P.M."/>
            <person name="Lee S.L."/>
            <person name="Lopez-Ezquerra A."/>
            <person name="Mallet L."/>
            <person name="Monroy-Kuhn J.M."/>
            <person name="Moser A."/>
            <person name="Murali S.C."/>
            <person name="Muzny D.M."/>
            <person name="Otani S."/>
            <person name="Piulachs M.-D."/>
            <person name="Poelchau M."/>
            <person name="Qu J."/>
            <person name="Schaub F."/>
            <person name="Wada-Katsumata A."/>
            <person name="Worley K.C."/>
            <person name="Xie Q."/>
            <person name="Ylla G."/>
            <person name="Poulsen M."/>
            <person name="Gibbs R.A."/>
            <person name="Schal C."/>
            <person name="Richards S."/>
            <person name="Belles X."/>
            <person name="Korb J."/>
            <person name="Bornberg-Bauer E."/>
        </authorList>
    </citation>
    <scope>NUCLEOTIDE SEQUENCE [LARGE SCALE GENOMIC DNA]</scope>
    <source>
        <tissue evidence="3">Whole body</tissue>
    </source>
</reference>
<protein>
    <recommendedName>
        <fullName evidence="2">DUF4371 domain-containing protein</fullName>
    </recommendedName>
</protein>
<keyword evidence="4" id="KW-1185">Reference proteome</keyword>
<dbReference type="SUPFAM" id="SSF53098">
    <property type="entry name" value="Ribonuclease H-like"/>
    <property type="match status" value="1"/>
</dbReference>
<gene>
    <name evidence="3" type="ORF">B7P43_G03455</name>
</gene>
<dbReference type="Proteomes" id="UP000235965">
    <property type="component" value="Unassembled WGS sequence"/>
</dbReference>
<comment type="caution">
    <text evidence="3">The sequence shown here is derived from an EMBL/GenBank/DDBJ whole genome shotgun (WGS) entry which is preliminary data.</text>
</comment>
<dbReference type="PANTHER" id="PTHR45749">
    <property type="match status" value="1"/>
</dbReference>
<dbReference type="PANTHER" id="PTHR45749:SF28">
    <property type="entry name" value="ZINC FINGER MYM-TYPE PROTEIN 1-LIKE-RELATED"/>
    <property type="match status" value="1"/>
</dbReference>
<dbReference type="STRING" id="105785.A0A2J7RLK1"/>
<dbReference type="OrthoDB" id="6482679at2759"/>
<organism evidence="3 4">
    <name type="scientific">Cryptotermes secundus</name>
    <dbReference type="NCBI Taxonomy" id="105785"/>
    <lineage>
        <taxon>Eukaryota</taxon>
        <taxon>Metazoa</taxon>
        <taxon>Ecdysozoa</taxon>
        <taxon>Arthropoda</taxon>
        <taxon>Hexapoda</taxon>
        <taxon>Insecta</taxon>
        <taxon>Pterygota</taxon>
        <taxon>Neoptera</taxon>
        <taxon>Polyneoptera</taxon>
        <taxon>Dictyoptera</taxon>
        <taxon>Blattodea</taxon>
        <taxon>Blattoidea</taxon>
        <taxon>Termitoidae</taxon>
        <taxon>Kalotermitidae</taxon>
        <taxon>Cryptotermitinae</taxon>
        <taxon>Cryptotermes</taxon>
    </lineage>
</organism>
<evidence type="ECO:0000256" key="1">
    <source>
        <dbReference type="SAM" id="Phobius"/>
    </source>
</evidence>